<evidence type="ECO:0000256" key="1">
    <source>
        <dbReference type="SAM" id="MobiDB-lite"/>
    </source>
</evidence>
<proteinExistence type="predicted"/>
<gene>
    <name evidence="2" type="ORF">SARC_11035</name>
</gene>
<dbReference type="RefSeq" id="XP_014150369.1">
    <property type="nucleotide sequence ID" value="XM_014294894.1"/>
</dbReference>
<feature type="region of interest" description="Disordered" evidence="1">
    <location>
        <begin position="57"/>
        <end position="90"/>
    </location>
</feature>
<dbReference type="AlphaFoldDB" id="A0A0L0FI53"/>
<accession>A0A0L0FI53</accession>
<sequence>MYLERPEASISGEVYDIVKNCWHPIAQKRPHISELATELQAIFDRIKGSVYAQQGSPLVGYTEGNRKRRPSETTQKHKTLKHGTYRQSRLRKPTEYRRLCLRCTCKPSTDAAESQLCKTKGRLVAGADGNTYTNVDLEEVLIGPDNMTKVISKNG</sequence>
<dbReference type="Proteomes" id="UP000054560">
    <property type="component" value="Unassembled WGS sequence"/>
</dbReference>
<evidence type="ECO:0000313" key="2">
    <source>
        <dbReference type="EMBL" id="KNC76467.1"/>
    </source>
</evidence>
<protein>
    <submittedName>
        <fullName evidence="2">Uncharacterized protein</fullName>
    </submittedName>
</protein>
<dbReference type="EMBL" id="KQ243093">
    <property type="protein sequence ID" value="KNC76467.1"/>
    <property type="molecule type" value="Genomic_DNA"/>
</dbReference>
<feature type="compositionally biased region" description="Basic residues" evidence="1">
    <location>
        <begin position="76"/>
        <end position="90"/>
    </location>
</feature>
<evidence type="ECO:0000313" key="3">
    <source>
        <dbReference type="Proteomes" id="UP000054560"/>
    </source>
</evidence>
<reference evidence="2 3" key="1">
    <citation type="submission" date="2011-02" db="EMBL/GenBank/DDBJ databases">
        <title>The Genome Sequence of Sphaeroforma arctica JP610.</title>
        <authorList>
            <consortium name="The Broad Institute Genome Sequencing Platform"/>
            <person name="Russ C."/>
            <person name="Cuomo C."/>
            <person name="Young S.K."/>
            <person name="Zeng Q."/>
            <person name="Gargeya S."/>
            <person name="Alvarado L."/>
            <person name="Berlin A."/>
            <person name="Chapman S.B."/>
            <person name="Chen Z."/>
            <person name="Freedman E."/>
            <person name="Gellesch M."/>
            <person name="Goldberg J."/>
            <person name="Griggs A."/>
            <person name="Gujja S."/>
            <person name="Heilman E."/>
            <person name="Heiman D."/>
            <person name="Howarth C."/>
            <person name="Mehta T."/>
            <person name="Neiman D."/>
            <person name="Pearson M."/>
            <person name="Roberts A."/>
            <person name="Saif S."/>
            <person name="Shea T."/>
            <person name="Shenoy N."/>
            <person name="Sisk P."/>
            <person name="Stolte C."/>
            <person name="Sykes S."/>
            <person name="White J."/>
            <person name="Yandava C."/>
            <person name="Burger G."/>
            <person name="Gray M.W."/>
            <person name="Holland P.W.H."/>
            <person name="King N."/>
            <person name="Lang F.B.F."/>
            <person name="Roger A.J."/>
            <person name="Ruiz-Trillo I."/>
            <person name="Haas B."/>
            <person name="Nusbaum C."/>
            <person name="Birren B."/>
        </authorList>
    </citation>
    <scope>NUCLEOTIDE SEQUENCE [LARGE SCALE GENOMIC DNA]</scope>
    <source>
        <strain evidence="2 3">JP610</strain>
    </source>
</reference>
<name>A0A0L0FI53_9EUKA</name>
<organism evidence="2 3">
    <name type="scientific">Sphaeroforma arctica JP610</name>
    <dbReference type="NCBI Taxonomy" id="667725"/>
    <lineage>
        <taxon>Eukaryota</taxon>
        <taxon>Ichthyosporea</taxon>
        <taxon>Ichthyophonida</taxon>
        <taxon>Sphaeroforma</taxon>
    </lineage>
</organism>
<keyword evidence="3" id="KW-1185">Reference proteome</keyword>
<dbReference type="GeneID" id="25911539"/>